<sequence length="135" mass="14926">MFRGIATLNFYAVDMVAAENWYSELFQTAPYFRRDLEGSPAYLEWRLGDKETEFGLIDARFAPSTPDAAGGAIAHWAVDDVEAAYAELLGRGATSYQSPIERGPGFITASVVDPFGNVLGVMKNEHYEEMFDVAD</sequence>
<dbReference type="Gene3D" id="3.10.180.10">
    <property type="entry name" value="2,3-Dihydroxybiphenyl 1,2-Dioxygenase, domain 1"/>
    <property type="match status" value="1"/>
</dbReference>
<keyword evidence="2" id="KW-0456">Lyase</keyword>
<dbReference type="RefSeq" id="WP_307362961.1">
    <property type="nucleotide sequence ID" value="NZ_JAUSXK010000001.1"/>
</dbReference>
<dbReference type="SUPFAM" id="SSF54593">
    <property type="entry name" value="Glyoxalase/Bleomycin resistance protein/Dihydroxybiphenyl dioxygenase"/>
    <property type="match status" value="1"/>
</dbReference>
<evidence type="ECO:0000259" key="1">
    <source>
        <dbReference type="PROSITE" id="PS51819"/>
    </source>
</evidence>
<proteinExistence type="predicted"/>
<reference evidence="2 3" key="1">
    <citation type="submission" date="2023-07" db="EMBL/GenBank/DDBJ databases">
        <title>Comparative genomics of wheat-associated soil bacteria to identify genetic determinants of phenazine resistance.</title>
        <authorList>
            <person name="Mouncey N."/>
        </authorList>
    </citation>
    <scope>NUCLEOTIDE SEQUENCE [LARGE SCALE GENOMIC DNA]</scope>
    <source>
        <strain evidence="2 3">W2I7</strain>
    </source>
</reference>
<evidence type="ECO:0000313" key="2">
    <source>
        <dbReference type="EMBL" id="MDQ0644802.1"/>
    </source>
</evidence>
<accession>A0ABU0PCT4</accession>
<evidence type="ECO:0000313" key="3">
    <source>
        <dbReference type="Proteomes" id="UP001239085"/>
    </source>
</evidence>
<protein>
    <submittedName>
        <fullName evidence="2">Enzyme related to lactoylglutathione lyase</fullName>
    </submittedName>
</protein>
<dbReference type="InterPro" id="IPR037523">
    <property type="entry name" value="VOC_core"/>
</dbReference>
<gene>
    <name evidence="2" type="ORF">QFZ46_002962</name>
</gene>
<keyword evidence="3" id="KW-1185">Reference proteome</keyword>
<dbReference type="GO" id="GO:0016829">
    <property type="term" value="F:lyase activity"/>
    <property type="evidence" value="ECO:0007669"/>
    <property type="project" value="UniProtKB-KW"/>
</dbReference>
<dbReference type="Proteomes" id="UP001239085">
    <property type="component" value="Unassembled WGS sequence"/>
</dbReference>
<dbReference type="EMBL" id="JAUSXK010000001">
    <property type="protein sequence ID" value="MDQ0644802.1"/>
    <property type="molecule type" value="Genomic_DNA"/>
</dbReference>
<comment type="caution">
    <text evidence="2">The sequence shown here is derived from an EMBL/GenBank/DDBJ whole genome shotgun (WGS) entry which is preliminary data.</text>
</comment>
<name>A0ABU0PCT4_9MICO</name>
<feature type="domain" description="VOC" evidence="1">
    <location>
        <begin position="4"/>
        <end position="124"/>
    </location>
</feature>
<organism evidence="2 3">
    <name type="scientific">Microbacterium murale</name>
    <dbReference type="NCBI Taxonomy" id="1081040"/>
    <lineage>
        <taxon>Bacteria</taxon>
        <taxon>Bacillati</taxon>
        <taxon>Actinomycetota</taxon>
        <taxon>Actinomycetes</taxon>
        <taxon>Micrococcales</taxon>
        <taxon>Microbacteriaceae</taxon>
        <taxon>Microbacterium</taxon>
    </lineage>
</organism>
<dbReference type="PROSITE" id="PS51819">
    <property type="entry name" value="VOC"/>
    <property type="match status" value="1"/>
</dbReference>
<dbReference type="InterPro" id="IPR029068">
    <property type="entry name" value="Glyas_Bleomycin-R_OHBP_Dase"/>
</dbReference>